<dbReference type="GO" id="GO:0005886">
    <property type="term" value="C:plasma membrane"/>
    <property type="evidence" value="ECO:0007669"/>
    <property type="project" value="UniProtKB-SubCell"/>
</dbReference>
<dbReference type="EMBL" id="LJCO01000042">
    <property type="protein sequence ID" value="KPV43930.1"/>
    <property type="molecule type" value="Genomic_DNA"/>
</dbReference>
<evidence type="ECO:0000256" key="6">
    <source>
        <dbReference type="ARBA" id="ARBA00022989"/>
    </source>
</evidence>
<proteinExistence type="predicted"/>
<feature type="transmembrane region" description="Helical" evidence="8">
    <location>
        <begin position="31"/>
        <end position="50"/>
    </location>
</feature>
<protein>
    <recommendedName>
        <fullName evidence="9">Major facilitator superfamily (MFS) profile domain-containing protein</fullName>
    </recommendedName>
</protein>
<reference evidence="10 11" key="1">
    <citation type="submission" date="2015-09" db="EMBL/GenBank/DDBJ databases">
        <title>Draft genome sequence of Alicyclobacillus ferrooxydans DSM 22381.</title>
        <authorList>
            <person name="Hemp J."/>
        </authorList>
    </citation>
    <scope>NUCLEOTIDE SEQUENCE [LARGE SCALE GENOMIC DNA]</scope>
    <source>
        <strain evidence="10 11">TC-34</strain>
    </source>
</reference>
<keyword evidence="7 8" id="KW-0472">Membrane</keyword>
<dbReference type="PROSITE" id="PS50850">
    <property type="entry name" value="MFS"/>
    <property type="match status" value="1"/>
</dbReference>
<dbReference type="InterPro" id="IPR020846">
    <property type="entry name" value="MFS_dom"/>
</dbReference>
<feature type="transmembrane region" description="Helical" evidence="8">
    <location>
        <begin position="263"/>
        <end position="284"/>
    </location>
</feature>
<evidence type="ECO:0000313" key="10">
    <source>
        <dbReference type="EMBL" id="KPV43930.1"/>
    </source>
</evidence>
<feature type="transmembrane region" description="Helical" evidence="8">
    <location>
        <begin position="172"/>
        <end position="191"/>
    </location>
</feature>
<evidence type="ECO:0000256" key="1">
    <source>
        <dbReference type="ARBA" id="ARBA00004429"/>
    </source>
</evidence>
<gene>
    <name evidence="10" type="ORF">AN477_09385</name>
</gene>
<dbReference type="Pfam" id="PF12832">
    <property type="entry name" value="MFS_1_like"/>
    <property type="match status" value="1"/>
</dbReference>
<evidence type="ECO:0000259" key="9">
    <source>
        <dbReference type="PROSITE" id="PS50850"/>
    </source>
</evidence>
<dbReference type="PANTHER" id="PTHR23522:SF10">
    <property type="entry name" value="3-PHENYLPROPIONIC ACID TRANSPORTER-RELATED"/>
    <property type="match status" value="1"/>
</dbReference>
<accession>A0A0P9EXT0</accession>
<feature type="domain" description="Major facilitator superfamily (MFS) profile" evidence="9">
    <location>
        <begin position="108"/>
        <end position="298"/>
    </location>
</feature>
<dbReference type="AlphaFoldDB" id="A0A0P9EXT0"/>
<evidence type="ECO:0000256" key="3">
    <source>
        <dbReference type="ARBA" id="ARBA00022475"/>
    </source>
</evidence>
<sequence>MALYAGTQAAVGPIVDSVTVRQIGIRKFGRARLFGSIGWSVSVLLTGLIYERAGIKVLPIVYMMAVLLAVTGWMFYPLKTSDTELRMGTIHTKTHFLFEIGRLLKNKLFRLVLAFTFLVSVSVSINNNFYALYYHSLGRPMAWLGVVYSLGALCELPFLFSVGRLFTKWNPILIYIIGASVFLFRWVLMSFEPPTSVLLLLQMLHGVSFSFTYAAGVALANQASDERNRASAQTLYSAVNVGLAVVVGSVVGGEVFNRLGPAVLYRVSSLFAGSGIVLMIWLYYRMQIESHKTSVDSL</sequence>
<dbReference type="PATRIC" id="fig|471514.4.peg.450"/>
<dbReference type="SUPFAM" id="SSF103473">
    <property type="entry name" value="MFS general substrate transporter"/>
    <property type="match status" value="1"/>
</dbReference>
<evidence type="ECO:0000256" key="2">
    <source>
        <dbReference type="ARBA" id="ARBA00022448"/>
    </source>
</evidence>
<keyword evidence="5 8" id="KW-0812">Transmembrane</keyword>
<feature type="transmembrane region" description="Helical" evidence="8">
    <location>
        <begin position="232"/>
        <end position="251"/>
    </location>
</feature>
<keyword evidence="11" id="KW-1185">Reference proteome</keyword>
<evidence type="ECO:0000256" key="7">
    <source>
        <dbReference type="ARBA" id="ARBA00023136"/>
    </source>
</evidence>
<keyword evidence="2" id="KW-0813">Transport</keyword>
<dbReference type="Proteomes" id="UP000050482">
    <property type="component" value="Unassembled WGS sequence"/>
</dbReference>
<evidence type="ECO:0000256" key="5">
    <source>
        <dbReference type="ARBA" id="ARBA00022692"/>
    </source>
</evidence>
<comment type="caution">
    <text evidence="10">The sequence shown here is derived from an EMBL/GenBank/DDBJ whole genome shotgun (WGS) entry which is preliminary data.</text>
</comment>
<dbReference type="GO" id="GO:0015528">
    <property type="term" value="F:lactose:proton symporter activity"/>
    <property type="evidence" value="ECO:0007669"/>
    <property type="project" value="TreeGrafter"/>
</dbReference>
<evidence type="ECO:0000256" key="4">
    <source>
        <dbReference type="ARBA" id="ARBA00022519"/>
    </source>
</evidence>
<feature type="transmembrane region" description="Helical" evidence="8">
    <location>
        <begin position="108"/>
        <end position="129"/>
    </location>
</feature>
<dbReference type="InterPro" id="IPR024989">
    <property type="entry name" value="MFS_assoc_dom"/>
</dbReference>
<feature type="transmembrane region" description="Helical" evidence="8">
    <location>
        <begin position="197"/>
        <end position="220"/>
    </location>
</feature>
<keyword evidence="6 8" id="KW-1133">Transmembrane helix</keyword>
<organism evidence="10 11">
    <name type="scientific">Alicyclobacillus ferrooxydans</name>
    <dbReference type="NCBI Taxonomy" id="471514"/>
    <lineage>
        <taxon>Bacteria</taxon>
        <taxon>Bacillati</taxon>
        <taxon>Bacillota</taxon>
        <taxon>Bacilli</taxon>
        <taxon>Bacillales</taxon>
        <taxon>Alicyclobacillaceae</taxon>
        <taxon>Alicyclobacillus</taxon>
    </lineage>
</organism>
<dbReference type="STRING" id="471514.AN477_09385"/>
<feature type="transmembrane region" description="Helical" evidence="8">
    <location>
        <begin position="56"/>
        <end position="76"/>
    </location>
</feature>
<name>A0A0P9EXT0_9BACL</name>
<keyword evidence="4" id="KW-0997">Cell inner membrane</keyword>
<dbReference type="PANTHER" id="PTHR23522">
    <property type="entry name" value="BLL5896 PROTEIN"/>
    <property type="match status" value="1"/>
</dbReference>
<evidence type="ECO:0000313" key="11">
    <source>
        <dbReference type="Proteomes" id="UP000050482"/>
    </source>
</evidence>
<feature type="transmembrane region" description="Helical" evidence="8">
    <location>
        <begin position="141"/>
        <end position="160"/>
    </location>
</feature>
<dbReference type="InterPro" id="IPR036259">
    <property type="entry name" value="MFS_trans_sf"/>
</dbReference>
<comment type="subcellular location">
    <subcellularLocation>
        <location evidence="1">Cell inner membrane</location>
        <topology evidence="1">Multi-pass membrane protein</topology>
    </subcellularLocation>
</comment>
<dbReference type="Gene3D" id="1.20.1250.20">
    <property type="entry name" value="MFS general substrate transporter like domains"/>
    <property type="match status" value="2"/>
</dbReference>
<keyword evidence="3" id="KW-1003">Cell membrane</keyword>
<dbReference type="GO" id="GO:0030395">
    <property type="term" value="F:lactose binding"/>
    <property type="evidence" value="ECO:0007669"/>
    <property type="project" value="TreeGrafter"/>
</dbReference>
<evidence type="ECO:0000256" key="8">
    <source>
        <dbReference type="SAM" id="Phobius"/>
    </source>
</evidence>